<sequence>MNPKRPKDGLMSANKGRSGPRKGHQKGPSWARGGQESRPVWAALWGPRWGRTRPMVDPAVRSIRLGSMLQSRLVYTRGRYFASEAGPRTLYNRSALLLIMRFLWLSLVVLRPVRGLSAVSLSQTETEDSKLKNSCEPIGQEVEMDEPFEQRVVFPPKANCNEESWTIPKFKVSGGKHVTFSQKPWIVFRGATFRSSADAQEVALCSIRRHVVEPLKRAYALNSVHVHLCVRPHGANRRLVASAEKYFGAAIGDVSLRELSKAEQPLQQGQYRACLADVPNDARFALILRPDLVFKESLSFERAVSPDMFYFQWNLFQSCVNREIADQIHLVGGNLIPELKDKWNSEQMGAVKPGQAYWDTFHMMFMWAASAFGQERLGYLMEYPATNCFYQGSGELPRWHKYGFCKQRGNPGGGMHHGNLTNPLFTYDRWISADGEALCKWD</sequence>
<feature type="region of interest" description="Disordered" evidence="1">
    <location>
        <begin position="1"/>
        <end position="35"/>
    </location>
</feature>
<gene>
    <name evidence="2" type="ORF">PCOR1329_LOCUS17694</name>
</gene>
<protein>
    <recommendedName>
        <fullName evidence="4">Hexosyltransferase</fullName>
    </recommendedName>
</protein>
<accession>A0ABN9R6D6</accession>
<evidence type="ECO:0000313" key="3">
    <source>
        <dbReference type="Proteomes" id="UP001189429"/>
    </source>
</evidence>
<evidence type="ECO:0000313" key="2">
    <source>
        <dbReference type="EMBL" id="CAK0813926.1"/>
    </source>
</evidence>
<evidence type="ECO:0000256" key="1">
    <source>
        <dbReference type="SAM" id="MobiDB-lite"/>
    </source>
</evidence>
<dbReference type="EMBL" id="CAUYUJ010005520">
    <property type="protein sequence ID" value="CAK0813926.1"/>
    <property type="molecule type" value="Genomic_DNA"/>
</dbReference>
<name>A0ABN9R6D6_9DINO</name>
<dbReference type="Proteomes" id="UP001189429">
    <property type="component" value="Unassembled WGS sequence"/>
</dbReference>
<comment type="caution">
    <text evidence="2">The sequence shown here is derived from an EMBL/GenBank/DDBJ whole genome shotgun (WGS) entry which is preliminary data.</text>
</comment>
<evidence type="ECO:0008006" key="4">
    <source>
        <dbReference type="Google" id="ProtNLM"/>
    </source>
</evidence>
<reference evidence="2" key="1">
    <citation type="submission" date="2023-10" db="EMBL/GenBank/DDBJ databases">
        <authorList>
            <person name="Chen Y."/>
            <person name="Shah S."/>
            <person name="Dougan E. K."/>
            <person name="Thang M."/>
            <person name="Chan C."/>
        </authorList>
    </citation>
    <scope>NUCLEOTIDE SEQUENCE [LARGE SCALE GENOMIC DNA]</scope>
</reference>
<proteinExistence type="predicted"/>
<organism evidence="2 3">
    <name type="scientific">Prorocentrum cordatum</name>
    <dbReference type="NCBI Taxonomy" id="2364126"/>
    <lineage>
        <taxon>Eukaryota</taxon>
        <taxon>Sar</taxon>
        <taxon>Alveolata</taxon>
        <taxon>Dinophyceae</taxon>
        <taxon>Prorocentrales</taxon>
        <taxon>Prorocentraceae</taxon>
        <taxon>Prorocentrum</taxon>
    </lineage>
</organism>
<keyword evidence="3" id="KW-1185">Reference proteome</keyword>